<evidence type="ECO:0000256" key="3">
    <source>
        <dbReference type="SAM" id="Phobius"/>
    </source>
</evidence>
<dbReference type="InterPro" id="IPR041203">
    <property type="entry name" value="Bact_A2M_MG5"/>
</dbReference>
<proteinExistence type="inferred from homology"/>
<dbReference type="PANTHER" id="PTHR40094">
    <property type="entry name" value="ALPHA-2-MACROGLOBULIN HOMOLOG"/>
    <property type="match status" value="1"/>
</dbReference>
<dbReference type="Pfam" id="PF01835">
    <property type="entry name" value="MG2"/>
    <property type="match status" value="1"/>
</dbReference>
<dbReference type="RefSeq" id="WP_215627275.1">
    <property type="nucleotide sequence ID" value="NZ_CP067089.2"/>
</dbReference>
<dbReference type="Gene3D" id="2.60.40.3710">
    <property type="match status" value="1"/>
</dbReference>
<evidence type="ECO:0000313" key="7">
    <source>
        <dbReference type="Proteomes" id="UP000595917"/>
    </source>
</evidence>
<dbReference type="InterPro" id="IPR001599">
    <property type="entry name" value="Macroglobln_a2"/>
</dbReference>
<evidence type="ECO:0000259" key="4">
    <source>
        <dbReference type="SMART" id="SM01359"/>
    </source>
</evidence>
<dbReference type="Pfam" id="PF17962">
    <property type="entry name" value="bMG6"/>
    <property type="match status" value="1"/>
</dbReference>
<dbReference type="Gene3D" id="1.50.10.20">
    <property type="match status" value="1"/>
</dbReference>
<feature type="domain" description="Alpha-2-macroglobulin" evidence="5">
    <location>
        <begin position="1251"/>
        <end position="1341"/>
    </location>
</feature>
<protein>
    <submittedName>
        <fullName evidence="6">Alpha-2-macroglobulin</fullName>
    </submittedName>
</protein>
<feature type="domain" description="Alpha-2-macroglobulin bait region" evidence="4">
    <location>
        <begin position="1046"/>
        <end position="1185"/>
    </location>
</feature>
<keyword evidence="3" id="KW-0472">Membrane</keyword>
<dbReference type="InterPro" id="IPR008930">
    <property type="entry name" value="Terpenoid_cyclase/PrenylTrfase"/>
</dbReference>
<name>A0A7T7XP87_9SPIR</name>
<dbReference type="InterPro" id="IPR051802">
    <property type="entry name" value="YfhM-like"/>
</dbReference>
<dbReference type="Proteomes" id="UP000595917">
    <property type="component" value="Chromosome"/>
</dbReference>
<dbReference type="InterPro" id="IPR041246">
    <property type="entry name" value="Bact_MG10"/>
</dbReference>
<dbReference type="InterPro" id="IPR002890">
    <property type="entry name" value="MG2"/>
</dbReference>
<dbReference type="Pfam" id="PF11974">
    <property type="entry name" value="bMG3"/>
    <property type="match status" value="1"/>
</dbReference>
<reference evidence="6" key="1">
    <citation type="submission" date="2021-01" db="EMBL/GenBank/DDBJ databases">
        <title>Description of Breznakiella homolactica.</title>
        <authorList>
            <person name="Song Y."/>
            <person name="Brune A."/>
        </authorList>
    </citation>
    <scope>NUCLEOTIDE SEQUENCE</scope>
    <source>
        <strain evidence="6">RmG30</strain>
    </source>
</reference>
<dbReference type="Gene3D" id="2.60.40.1930">
    <property type="match status" value="1"/>
</dbReference>
<keyword evidence="3" id="KW-0812">Transmembrane</keyword>
<evidence type="ECO:0000313" key="6">
    <source>
        <dbReference type="EMBL" id="QQO09971.1"/>
    </source>
</evidence>
<dbReference type="InterPro" id="IPR041462">
    <property type="entry name" value="Bact_A2M_MG6"/>
</dbReference>
<keyword evidence="2" id="KW-0732">Signal</keyword>
<dbReference type="SMART" id="SM01360">
    <property type="entry name" value="A2M"/>
    <property type="match status" value="1"/>
</dbReference>
<dbReference type="InterPro" id="IPR011625">
    <property type="entry name" value="A2M_N_BRD"/>
</dbReference>
<gene>
    <name evidence="6" type="ORF">JFL75_03390</name>
</gene>
<sequence length="1910" mass="213338">MAGNSDKEPRNWIHFFLGRYSPPEFIKIAVNRIKTSVFPWIREHSKTIRKTALIAAGVIIVFFGILVGYSFYQSRKPQPIVIRSSVSSPSFILDEQTWEPLVIRFNGSAAELEMIDKEVETGITVNPSIQGTWRWDGDTSLVFTASQPWAIGKKYTVSFGKDFFPSHIKTENSVSFTIDDFELYIGSAEFYIDPENSSIKRVLLTATSNYPMDPATIENSIVIEPQITSSSGQLQKKQYSYTVSYNKTFTAAYIVSEPIGMPAKTVPMKITLQKGVTASGGQGRPAEMRTASVEIPGMTSYVNVQNVSHELIKNSEQLYDQVFILTTQGSIDQEELSKNISVWELPVDRPELPGIKEAKNYRWGSTDEMVPEVLTISRKVELEPIPNELKYNSVNSYKFSAQPGRYLYVKLNNGAQFYGGYFLNDPFGTIFQVRQYPKELAILSEGSILSFTGDKRLSMLTRGVDKVKYTIGRIRPDDINHLVSQTSGDMTNIRFRNYTFNEFNITEQYSESASVVLGSERDIGYFSFDFTRYLETIPSKNLRHGLFIFKVQGENPNSQFSDRRLIMVTDLGFFVKTNTDGTRDVFVQSIATGNPVSGAEVSVLGLNGNVLVSAVTGQDGHVQIPGLQNYRNERAPTVFTVRRGDDLSFMPFSAAGRGLDYSGFETGGIQGAADPKTLRAFLFSDRGIYRPGDEVRIGMVIKSGDWSANLARTPLEYKVTDSRGTEIVNQRISLSREGVEDIRFSTHAWSPTGTYTVSVYVIRDERKEERVFLGSQTVKVEEFLPDTLNVSAVFDPLPRGGWITPSQLNGIVSVRNLFGTPAAGNEVKAQITLAPGHQNFRQYQDYRFQDPFLGKNTFQEFLGTQQTDAEGAAEFELNLQKFEKATYRLSFYAEAFEKGSGRNVSTQTSVYVSPLQWLIGYKPDGSLNYIQRDTTRMVSFIAVNPGLEKTTVPDLTFTLTELRYVSVLVKQPNGVYKYQSVQKEYPISSEKVTIPAQGLQYKIPSDKAGEYQLVITGPDELEYNRVAFSIAGTQNIERSLNRSAELELTLNRNDFAEGETIEVMIKAPYEGAGLITIERDKVYAYKWFQGTGETTMQTIRVPAGLEGNGYVNVTYVRSQDSREIFMSPLSYGSVPFSVSKENRTNHIKLTIPEEAKPGKDYTINYSSSRRGKIIIYAVDEGILQLAGYQTPNPLGFFFEKRALEVKTAQILDLILPRYSIVRSMAAMGGGEGYEELGRNLNPFKRRQNEPVAYWSGIVDTGPESRSVSYRIPDYFNGTLRVMAVSVSDDAVGAAEDRSLIRSTFIISPNSPMMAAPGDEFEISLTVTNNQKDSDGQVRVQVSPSEHLTIEGKKEFNLTIPEGKDETIAIPVKAAGPVGAAEIRFAASNKGETSELASYMSVRPQVPYRVSLYSGAIKNTSAEVPIDRQVYEEFHTRDVSLSYLPVGMAKGLFFFLDNFPYGCTEQLISSVFPFLYPELFRELGFTKDQAEEGLNRVIGIIQSRLKEDGSIGVWTANSPSSPLVTVYAAHFLIEARDKGYYVSPVFMNQVLQSIRTIAGGSGTSMYDLANRAYAIYVMTLNETVTTSLIENLKRDITRSNKDAETDLPGLYLAGSYALLKKDSDAGSLFSKIKSSMKKDSSLRYFDDLMYSSVYLNMLARHFPQRLRDVSESLFTSMAQQLEQQSYTTFSASYALMAVDAYLKAVPTAETGSFTVVELLKEKQTRALTPAGTKLFSVPFSAEAQGIKLENKDRLNLFYQITLAGFDLEAPKTETKNGIEVYREFLNEAGQPVNSVKIGDTVLVKLNFRTLNNRDIHDVALVDLLPAGLEPDIESIRAAGSGSSWRPDYVDIREDRLVVFGTVRPSIGSFTYRTRAINSGNFTVPPLFAEALYDKSVWAMRPQENLSIQKNE</sequence>
<dbReference type="SUPFAM" id="SSF48239">
    <property type="entry name" value="Terpenoid cyclases/Protein prenyltransferases"/>
    <property type="match status" value="1"/>
</dbReference>
<dbReference type="Pfam" id="PF07703">
    <property type="entry name" value="A2M_BRD"/>
    <property type="match status" value="1"/>
</dbReference>
<keyword evidence="7" id="KW-1185">Reference proteome</keyword>
<evidence type="ECO:0000256" key="1">
    <source>
        <dbReference type="ARBA" id="ARBA00010556"/>
    </source>
</evidence>
<dbReference type="GO" id="GO:0004866">
    <property type="term" value="F:endopeptidase inhibitor activity"/>
    <property type="evidence" value="ECO:0007669"/>
    <property type="project" value="InterPro"/>
</dbReference>
<dbReference type="EMBL" id="CP067089">
    <property type="protein sequence ID" value="QQO09971.1"/>
    <property type="molecule type" value="Genomic_DNA"/>
</dbReference>
<feature type="transmembrane region" description="Helical" evidence="3">
    <location>
        <begin position="52"/>
        <end position="72"/>
    </location>
</feature>
<dbReference type="CDD" id="cd02891">
    <property type="entry name" value="A2M_like"/>
    <property type="match status" value="1"/>
</dbReference>
<keyword evidence="3" id="KW-1133">Transmembrane helix</keyword>
<comment type="similarity">
    <text evidence="1">Belongs to the protease inhibitor I39 (alpha-2-macroglobulin) family. Bacterial alpha-2-macroglobulin subfamily.</text>
</comment>
<dbReference type="Pfam" id="PF00207">
    <property type="entry name" value="A2M"/>
    <property type="match status" value="1"/>
</dbReference>
<evidence type="ECO:0000256" key="2">
    <source>
        <dbReference type="ARBA" id="ARBA00022729"/>
    </source>
</evidence>
<dbReference type="PANTHER" id="PTHR40094:SF1">
    <property type="entry name" value="UBIQUITIN DOMAIN-CONTAINING PROTEIN"/>
    <property type="match status" value="1"/>
</dbReference>
<dbReference type="InterPro" id="IPR021868">
    <property type="entry name" value="Alpha_2_Macroglob_MG3"/>
</dbReference>
<dbReference type="Pfam" id="PF17973">
    <property type="entry name" value="bMG10"/>
    <property type="match status" value="1"/>
</dbReference>
<dbReference type="SMART" id="SM01359">
    <property type="entry name" value="A2M_N_2"/>
    <property type="match status" value="1"/>
</dbReference>
<dbReference type="Pfam" id="PF17972">
    <property type="entry name" value="bMG5"/>
    <property type="match status" value="1"/>
</dbReference>
<organism evidence="6 7">
    <name type="scientific">Breznakiella homolactica</name>
    <dbReference type="NCBI Taxonomy" id="2798577"/>
    <lineage>
        <taxon>Bacteria</taxon>
        <taxon>Pseudomonadati</taxon>
        <taxon>Spirochaetota</taxon>
        <taxon>Spirochaetia</taxon>
        <taxon>Spirochaetales</taxon>
        <taxon>Breznakiellaceae</taxon>
        <taxon>Breznakiella</taxon>
    </lineage>
</organism>
<dbReference type="KEGG" id="bhc:JFL75_03390"/>
<evidence type="ECO:0000259" key="5">
    <source>
        <dbReference type="SMART" id="SM01360"/>
    </source>
</evidence>
<accession>A0A7T7XP87</accession>